<feature type="chain" id="PRO_5027022499" evidence="2">
    <location>
        <begin position="25"/>
        <end position="564"/>
    </location>
</feature>
<organism evidence="3 4">
    <name type="scientific">Allopontixanthobacter confluentis</name>
    <dbReference type="NCBI Taxonomy" id="1849021"/>
    <lineage>
        <taxon>Bacteria</taxon>
        <taxon>Pseudomonadati</taxon>
        <taxon>Pseudomonadota</taxon>
        <taxon>Alphaproteobacteria</taxon>
        <taxon>Sphingomonadales</taxon>
        <taxon>Erythrobacteraceae</taxon>
        <taxon>Allopontixanthobacter</taxon>
    </lineage>
</organism>
<dbReference type="SUPFAM" id="SSF56935">
    <property type="entry name" value="Porins"/>
    <property type="match status" value="1"/>
</dbReference>
<accession>A0A6L7GFM0</accession>
<keyword evidence="2" id="KW-0732">Signal</keyword>
<evidence type="ECO:0000256" key="1">
    <source>
        <dbReference type="SAM" id="MobiDB-lite"/>
    </source>
</evidence>
<sequence>MSSKIAPVAALCLAALCLGAPAAAQDRQAGMQKGNQGKNEPQQGRTSGGSPVQVAPYIEASQLLVVQFSPEDDVVTYTQIAAGVDAAITGRNNGGSVSVRYERNIAYGDNAAGSDTLSGVARGYATIIPRALTVEAGALAARSTLNGNGAASLTPIGAAIGAQDNSSQIYSVFAGPNLHAAAGDVELNANYRIGYTRVETDNALITPNGVRPIDIFDDSTVQVANFHAATHPGQPLPVGLGIGGGWMQENISNFDQRVRDAHVRADITVPVRRSLVVVAGIGYEDVEVSSRDALLDADGFPVTGPDGRIVTDASAPRQIAYDVSGLIWDVGVVWRPSRRTTLEATVGRRYDSATYHGSFDWAPTRRSRLGVSVYDAVAGFGGQLNNALANLPTRFSATRNSLTGDLGGCVASSEGNACLSGALGSIRSATFRSRGIAANYSASLGRMNAGVGAGYDRRKFIAAPGTALAAANGVIDENYWVTFYLDGELGSSAGYSANTYANWLRSGFNNTGDVFAIGASAAYRRSLTGRLSARAAVAIDHIDTAVSVDDITAASALLGLRYDF</sequence>
<feature type="signal peptide" evidence="2">
    <location>
        <begin position="1"/>
        <end position="24"/>
    </location>
</feature>
<dbReference type="Proteomes" id="UP000473531">
    <property type="component" value="Unassembled WGS sequence"/>
</dbReference>
<comment type="caution">
    <text evidence="3">The sequence shown here is derived from an EMBL/GenBank/DDBJ whole genome shotgun (WGS) entry which is preliminary data.</text>
</comment>
<gene>
    <name evidence="3" type="ORF">GRI44_05770</name>
</gene>
<evidence type="ECO:0000313" key="3">
    <source>
        <dbReference type="EMBL" id="MXP14256.1"/>
    </source>
</evidence>
<dbReference type="OrthoDB" id="7416805at2"/>
<dbReference type="AlphaFoldDB" id="A0A6L7GFM0"/>
<reference evidence="3 4" key="1">
    <citation type="submission" date="2019-12" db="EMBL/GenBank/DDBJ databases">
        <title>Genomic-based taxomic classification of the family Erythrobacteraceae.</title>
        <authorList>
            <person name="Xu L."/>
        </authorList>
    </citation>
    <scope>NUCLEOTIDE SEQUENCE [LARGE SCALE GENOMIC DNA]</scope>
    <source>
        <strain evidence="3 4">KCTC 52259</strain>
    </source>
</reference>
<evidence type="ECO:0000256" key="2">
    <source>
        <dbReference type="SAM" id="SignalP"/>
    </source>
</evidence>
<name>A0A6L7GFM0_9SPHN</name>
<dbReference type="EMBL" id="WTYU01000001">
    <property type="protein sequence ID" value="MXP14256.1"/>
    <property type="molecule type" value="Genomic_DNA"/>
</dbReference>
<evidence type="ECO:0000313" key="4">
    <source>
        <dbReference type="Proteomes" id="UP000473531"/>
    </source>
</evidence>
<proteinExistence type="predicted"/>
<dbReference type="RefSeq" id="WP_160600440.1">
    <property type="nucleotide sequence ID" value="NZ_WTYU01000001.1"/>
</dbReference>
<protein>
    <submittedName>
        <fullName evidence="3">Preprotein translocase subunit YajC</fullName>
    </submittedName>
</protein>
<feature type="region of interest" description="Disordered" evidence="1">
    <location>
        <begin position="28"/>
        <end position="51"/>
    </location>
</feature>
<feature type="compositionally biased region" description="Polar residues" evidence="1">
    <location>
        <begin position="33"/>
        <end position="50"/>
    </location>
</feature>
<keyword evidence="4" id="KW-1185">Reference proteome</keyword>